<keyword evidence="2" id="KW-1185">Reference proteome</keyword>
<evidence type="ECO:0000313" key="1">
    <source>
        <dbReference type="EMBL" id="MFC2969762.1"/>
    </source>
</evidence>
<dbReference type="Pfam" id="PF12787">
    <property type="entry name" value="EcsC"/>
    <property type="match status" value="1"/>
</dbReference>
<dbReference type="PANTHER" id="PTHR41260:SF1">
    <property type="entry name" value="PROTEIN ECSC"/>
    <property type="match status" value="1"/>
</dbReference>
<dbReference type="EMBL" id="JBHRSK010000015">
    <property type="protein sequence ID" value="MFC2969762.1"/>
    <property type="molecule type" value="Genomic_DNA"/>
</dbReference>
<comment type="caution">
    <text evidence="1">The sequence shown here is derived from an EMBL/GenBank/DDBJ whole genome shotgun (WGS) entry which is preliminary data.</text>
</comment>
<name>A0ABV7ALX9_9RHOB</name>
<reference evidence="2" key="1">
    <citation type="journal article" date="2019" name="Int. J. Syst. Evol. Microbiol.">
        <title>The Global Catalogue of Microorganisms (GCM) 10K type strain sequencing project: providing services to taxonomists for standard genome sequencing and annotation.</title>
        <authorList>
            <consortium name="The Broad Institute Genomics Platform"/>
            <consortium name="The Broad Institute Genome Sequencing Center for Infectious Disease"/>
            <person name="Wu L."/>
            <person name="Ma J."/>
        </authorList>
    </citation>
    <scope>NUCLEOTIDE SEQUENCE [LARGE SCALE GENOMIC DNA]</scope>
    <source>
        <strain evidence="2">KCTC 62192</strain>
    </source>
</reference>
<evidence type="ECO:0000313" key="2">
    <source>
        <dbReference type="Proteomes" id="UP001595443"/>
    </source>
</evidence>
<dbReference type="InterPro" id="IPR024787">
    <property type="entry name" value="EcsC"/>
</dbReference>
<protein>
    <submittedName>
        <fullName evidence="1">EcsC family protein</fullName>
    </submittedName>
</protein>
<accession>A0ABV7ALX9</accession>
<sequence length="256" mass="27266">MENAPPLPVPVAEIPEAEIVRLVTRYRKAGGPVMHIVNLFGTRVESQIEKLPDSIKDRIERVVETALHRCYTLAGRILGEGDTLGESGHRTVALLTGAVGGFGGLPSAVAELPVTVTVIFRAIQKIAESYGYDPADPEVRLECLQVFGAGSPLHEDDGVNTSFLGARVTMTGPALNRVIAAVAPRLSLVLGEKLAAQTVPLLGSVAGAGVNYAFLSYYQEMAHVRFGLMKLAETHDRAALLETFRAIAAGERVGKS</sequence>
<dbReference type="Proteomes" id="UP001595443">
    <property type="component" value="Unassembled WGS sequence"/>
</dbReference>
<proteinExistence type="predicted"/>
<organism evidence="1 2">
    <name type="scientific">Acidimangrovimonas pyrenivorans</name>
    <dbReference type="NCBI Taxonomy" id="2030798"/>
    <lineage>
        <taxon>Bacteria</taxon>
        <taxon>Pseudomonadati</taxon>
        <taxon>Pseudomonadota</taxon>
        <taxon>Alphaproteobacteria</taxon>
        <taxon>Rhodobacterales</taxon>
        <taxon>Paracoccaceae</taxon>
        <taxon>Acidimangrovimonas</taxon>
    </lineage>
</organism>
<gene>
    <name evidence="1" type="ORF">ACFOES_16815</name>
</gene>
<dbReference type="RefSeq" id="WP_377834524.1">
    <property type="nucleotide sequence ID" value="NZ_JBHRSK010000015.1"/>
</dbReference>
<dbReference type="PANTHER" id="PTHR41260">
    <property type="entry name" value="PROTEIN ECSC"/>
    <property type="match status" value="1"/>
</dbReference>